<dbReference type="Gene3D" id="2.30.30.110">
    <property type="match status" value="1"/>
</dbReference>
<dbReference type="PIRSF" id="PIRSF033490">
    <property type="entry name" value="MazF"/>
    <property type="match status" value="1"/>
</dbReference>
<comment type="function">
    <text evidence="1">Toxic component of a type II toxin-antitoxin (TA) system.</text>
</comment>
<dbReference type="GO" id="GO:0003677">
    <property type="term" value="F:DNA binding"/>
    <property type="evidence" value="ECO:0007669"/>
    <property type="project" value="InterPro"/>
</dbReference>
<dbReference type="InterPro" id="IPR003477">
    <property type="entry name" value="PemK-like"/>
</dbReference>
<dbReference type="InterPro" id="IPR011067">
    <property type="entry name" value="Plasmid_toxin/cell-grow_inhib"/>
</dbReference>
<dbReference type="Pfam" id="PF02452">
    <property type="entry name" value="PemK_toxin"/>
    <property type="match status" value="1"/>
</dbReference>
<reference evidence="2" key="1">
    <citation type="journal article" date="2011" name="Environ. Microbiol.">
        <title>Genomic insights into the metabolic potential of the polycyclic aromatic hydrocarbon degrading sulfate-reducing Deltaproteobacterium N47.</title>
        <authorList>
            <person name="Bergmann F."/>
            <person name="Selesi D."/>
            <person name="Weinmaier T."/>
            <person name="Tischler P."/>
            <person name="Rattei T."/>
            <person name="Meckenstock R.U."/>
        </authorList>
    </citation>
    <scope>NUCLEOTIDE SEQUENCE</scope>
</reference>
<gene>
    <name evidence="2" type="ORF">N47_E47450</name>
</gene>
<dbReference type="GO" id="GO:0004521">
    <property type="term" value="F:RNA endonuclease activity"/>
    <property type="evidence" value="ECO:0007669"/>
    <property type="project" value="TreeGrafter"/>
</dbReference>
<evidence type="ECO:0000313" key="2">
    <source>
        <dbReference type="EMBL" id="CBX31233.1"/>
    </source>
</evidence>
<keyword evidence="1" id="KW-0540">Nuclease</keyword>
<dbReference type="PANTHER" id="PTHR33988">
    <property type="entry name" value="ENDORIBONUCLEASE MAZF-RELATED"/>
    <property type="match status" value="1"/>
</dbReference>
<dbReference type="EMBL" id="FR695877">
    <property type="protein sequence ID" value="CBX31233.1"/>
    <property type="molecule type" value="Genomic_DNA"/>
</dbReference>
<dbReference type="AlphaFoldDB" id="E1YMA0"/>
<dbReference type="GO" id="GO:0016075">
    <property type="term" value="P:rRNA catabolic process"/>
    <property type="evidence" value="ECO:0007669"/>
    <property type="project" value="TreeGrafter"/>
</dbReference>
<organism evidence="2">
    <name type="scientific">uncultured Desulfobacterium sp</name>
    <dbReference type="NCBI Taxonomy" id="201089"/>
    <lineage>
        <taxon>Bacteria</taxon>
        <taxon>Pseudomonadati</taxon>
        <taxon>Thermodesulfobacteriota</taxon>
        <taxon>Desulfobacteria</taxon>
        <taxon>Desulfobacterales</taxon>
        <taxon>Desulfobacteriaceae</taxon>
        <taxon>Desulfobacterium</taxon>
        <taxon>environmental samples</taxon>
    </lineage>
</organism>
<evidence type="ECO:0000256" key="1">
    <source>
        <dbReference type="PIRNR" id="PIRNR033490"/>
    </source>
</evidence>
<dbReference type="EC" id="3.1.-.-" evidence="1"/>
<comment type="similarity">
    <text evidence="1">Belongs to the PemK/MazF family.</text>
</comment>
<proteinExistence type="inferred from homology"/>
<keyword evidence="1" id="KW-0378">Hydrolase</keyword>
<dbReference type="GO" id="GO:0006402">
    <property type="term" value="P:mRNA catabolic process"/>
    <property type="evidence" value="ECO:0007669"/>
    <property type="project" value="TreeGrafter"/>
</dbReference>
<accession>E1YMA0</accession>
<name>E1YMA0_9BACT</name>
<sequence length="123" mass="13887">MRKWKEPFPMASIERGDVFLVNFDPTVGAEVKKTRPAVIVSNNVNNAHSPLVSISPITSNVSKVYSFEVEIPARIGGLLTRSKIMPNQTRAVDKIRLLKKMGHLPQEVMDEIDQALKLHYDLY</sequence>
<protein>
    <recommendedName>
        <fullName evidence="1">mRNA interferase</fullName>
        <ecNumber evidence="1">3.1.-.-</ecNumber>
    </recommendedName>
</protein>
<dbReference type="SUPFAM" id="SSF50118">
    <property type="entry name" value="Cell growth inhibitor/plasmid maintenance toxic component"/>
    <property type="match status" value="1"/>
</dbReference>
<dbReference type="GO" id="GO:0016787">
    <property type="term" value="F:hydrolase activity"/>
    <property type="evidence" value="ECO:0007669"/>
    <property type="project" value="UniProtKB-KW"/>
</dbReference>
<keyword evidence="1" id="KW-0255">Endonuclease</keyword>